<organism evidence="1 2">
    <name type="scientific">Nocardioides silvaticus</name>
    <dbReference type="NCBI Taxonomy" id="2201891"/>
    <lineage>
        <taxon>Bacteria</taxon>
        <taxon>Bacillati</taxon>
        <taxon>Actinomycetota</taxon>
        <taxon>Actinomycetes</taxon>
        <taxon>Propionibacteriales</taxon>
        <taxon>Nocardioidaceae</taxon>
        <taxon>Nocardioides</taxon>
    </lineage>
</organism>
<dbReference type="InterPro" id="IPR010982">
    <property type="entry name" value="Lambda_DNA-bd_dom_sf"/>
</dbReference>
<dbReference type="InterPro" id="IPR001387">
    <property type="entry name" value="Cro/C1-type_HTH"/>
</dbReference>
<sequence>MLERTLQLDAGPHRSTLGRLDNLIATFPDTAEAARRAEVLTNLLAVVARGGPEDYARTAELVRRHGHRAVAALQSEFDGHFSVGANLPFTTSALVKLSRAGQIDHLLRRAGHSPAEAEEIATVCGRTAFWLLMQGIDDADCAPVPRTVERFRGLLEQHGAGAWRQVLANVAANPWSPDASRLHALAVEAGLPAPAEAIAACAEVYRKRHEEADRLEVAMEIRRLVAISGCSQRQFARYVGTSAPRLSTYVNGAVTPSAAMMLRITRYAHELAKRAQAADAGTPVPEVPWAQLRASA</sequence>
<gene>
    <name evidence="1" type="ORF">DJ010_21400</name>
</gene>
<evidence type="ECO:0000313" key="1">
    <source>
        <dbReference type="EMBL" id="PWN00885.1"/>
    </source>
</evidence>
<dbReference type="SUPFAM" id="SSF47413">
    <property type="entry name" value="lambda repressor-like DNA-binding domains"/>
    <property type="match status" value="1"/>
</dbReference>
<dbReference type="EMBL" id="QGDD01000014">
    <property type="protein sequence ID" value="PWN00885.1"/>
    <property type="molecule type" value="Genomic_DNA"/>
</dbReference>
<reference evidence="1 2" key="1">
    <citation type="submission" date="2018-05" db="EMBL/GenBank/DDBJ databases">
        <title>Nocardioides silvaticus genome.</title>
        <authorList>
            <person name="Li C."/>
            <person name="Wang G."/>
        </authorList>
    </citation>
    <scope>NUCLEOTIDE SEQUENCE [LARGE SCALE GENOMIC DNA]</scope>
    <source>
        <strain evidence="1 2">CCTCC AB 2018079</strain>
    </source>
</reference>
<dbReference type="Proteomes" id="UP000245507">
    <property type="component" value="Unassembled WGS sequence"/>
</dbReference>
<evidence type="ECO:0000313" key="2">
    <source>
        <dbReference type="Proteomes" id="UP000245507"/>
    </source>
</evidence>
<proteinExistence type="predicted"/>
<accession>A0A316TC80</accession>
<comment type="caution">
    <text evidence="1">The sequence shown here is derived from an EMBL/GenBank/DDBJ whole genome shotgun (WGS) entry which is preliminary data.</text>
</comment>
<dbReference type="CDD" id="cd00093">
    <property type="entry name" value="HTH_XRE"/>
    <property type="match status" value="1"/>
</dbReference>
<keyword evidence="2" id="KW-1185">Reference proteome</keyword>
<dbReference type="AlphaFoldDB" id="A0A316TC80"/>
<name>A0A316TC80_9ACTN</name>
<protein>
    <submittedName>
        <fullName evidence="1">Uncharacterized protein</fullName>
    </submittedName>
</protein>
<dbReference type="GO" id="GO:0003677">
    <property type="term" value="F:DNA binding"/>
    <property type="evidence" value="ECO:0007669"/>
    <property type="project" value="InterPro"/>
</dbReference>